<keyword evidence="1" id="KW-0472">Membrane</keyword>
<dbReference type="AlphaFoldDB" id="A0A6C0G703"/>
<evidence type="ECO:0000313" key="3">
    <source>
        <dbReference type="Proteomes" id="UP000476064"/>
    </source>
</evidence>
<protein>
    <recommendedName>
        <fullName evidence="4">MFS transporter</fullName>
    </recommendedName>
</protein>
<reference evidence="2 3" key="1">
    <citation type="submission" date="2020-01" db="EMBL/GenBank/DDBJ databases">
        <title>Paenibacillus sp. nov., isolated from tomato rhizosphere.</title>
        <authorList>
            <person name="Weon H.-Y."/>
            <person name="Lee S.A."/>
        </authorList>
    </citation>
    <scope>NUCLEOTIDE SEQUENCE [LARGE SCALE GENOMIC DNA]</scope>
    <source>
        <strain evidence="2 3">12200R-189</strain>
    </source>
</reference>
<dbReference type="KEGG" id="plyc:GXP70_22255"/>
<feature type="transmembrane region" description="Helical" evidence="1">
    <location>
        <begin position="44"/>
        <end position="66"/>
    </location>
</feature>
<sequence>MSAEITQLEKRRRTIIIGNLLGFALWQLPYLVHYSGSDSSAGLSGWTSAVSIAGWLIWTYFFIRILQFSRLLRQKRKLASTLNDEYYQAIRMRSFAVAFWALLGAIILLFPLSFIIDLKVRFVLSALIFAGVIAPLVSYLIFEQD</sequence>
<dbReference type="EMBL" id="CP048209">
    <property type="protein sequence ID" value="QHT62435.1"/>
    <property type="molecule type" value="Genomic_DNA"/>
</dbReference>
<evidence type="ECO:0008006" key="4">
    <source>
        <dbReference type="Google" id="ProtNLM"/>
    </source>
</evidence>
<evidence type="ECO:0000256" key="1">
    <source>
        <dbReference type="SAM" id="Phobius"/>
    </source>
</evidence>
<organism evidence="2 3">
    <name type="scientific">Paenibacillus lycopersici</name>
    <dbReference type="NCBI Taxonomy" id="2704462"/>
    <lineage>
        <taxon>Bacteria</taxon>
        <taxon>Bacillati</taxon>
        <taxon>Bacillota</taxon>
        <taxon>Bacilli</taxon>
        <taxon>Bacillales</taxon>
        <taxon>Paenibacillaceae</taxon>
        <taxon>Paenibacillus</taxon>
    </lineage>
</organism>
<feature type="transmembrane region" description="Helical" evidence="1">
    <location>
        <begin position="95"/>
        <end position="116"/>
    </location>
</feature>
<gene>
    <name evidence="2" type="ORF">GXP70_22255</name>
</gene>
<evidence type="ECO:0000313" key="2">
    <source>
        <dbReference type="EMBL" id="QHT62435.1"/>
    </source>
</evidence>
<dbReference type="Proteomes" id="UP000476064">
    <property type="component" value="Chromosome"/>
</dbReference>
<keyword evidence="3" id="KW-1185">Reference proteome</keyword>
<keyword evidence="1" id="KW-0812">Transmembrane</keyword>
<name>A0A6C0G703_9BACL</name>
<dbReference type="RefSeq" id="WP_162358868.1">
    <property type="nucleotide sequence ID" value="NZ_CP048209.1"/>
</dbReference>
<proteinExistence type="predicted"/>
<feature type="transmembrane region" description="Helical" evidence="1">
    <location>
        <begin position="122"/>
        <end position="142"/>
    </location>
</feature>
<feature type="transmembrane region" description="Helical" evidence="1">
    <location>
        <begin position="12"/>
        <end position="32"/>
    </location>
</feature>
<keyword evidence="1" id="KW-1133">Transmembrane helix</keyword>
<accession>A0A6C0G703</accession>